<evidence type="ECO:0000256" key="9">
    <source>
        <dbReference type="ARBA" id="ARBA00023136"/>
    </source>
</evidence>
<dbReference type="EMBL" id="BPFB01000001">
    <property type="protein sequence ID" value="GIU41540.1"/>
    <property type="molecule type" value="Genomic_DNA"/>
</dbReference>
<comment type="similarity">
    <text evidence="3 10">Belongs to the FliL family.</text>
</comment>
<dbReference type="PANTHER" id="PTHR35091:SF2">
    <property type="entry name" value="FLAGELLAR PROTEIN FLIL"/>
    <property type="match status" value="1"/>
</dbReference>
<evidence type="ECO:0000256" key="8">
    <source>
        <dbReference type="ARBA" id="ARBA00022989"/>
    </source>
</evidence>
<evidence type="ECO:0000256" key="10">
    <source>
        <dbReference type="RuleBase" id="RU364125"/>
    </source>
</evidence>
<evidence type="ECO:0000313" key="11">
    <source>
        <dbReference type="EMBL" id="GIU41540.1"/>
    </source>
</evidence>
<evidence type="ECO:0000313" key="12">
    <source>
        <dbReference type="Proteomes" id="UP000761574"/>
    </source>
</evidence>
<keyword evidence="10" id="KW-0997">Cell inner membrane</keyword>
<proteinExistence type="inferred from homology"/>
<keyword evidence="4" id="KW-1003">Cell membrane</keyword>
<evidence type="ECO:0000256" key="7">
    <source>
        <dbReference type="ARBA" id="ARBA00022779"/>
    </source>
</evidence>
<gene>
    <name evidence="11" type="ORF">TUM4630_00370</name>
</gene>
<dbReference type="Pfam" id="PF03748">
    <property type="entry name" value="FliL"/>
    <property type="match status" value="1"/>
</dbReference>
<comment type="caution">
    <text evidence="11">The sequence shown here is derived from an EMBL/GenBank/DDBJ whole genome shotgun (WGS) entry which is preliminary data.</text>
</comment>
<keyword evidence="8 10" id="KW-1133">Transmembrane helix</keyword>
<keyword evidence="9 10" id="KW-0472">Membrane</keyword>
<evidence type="ECO:0000256" key="6">
    <source>
        <dbReference type="ARBA" id="ARBA00022692"/>
    </source>
</evidence>
<reference evidence="11 12" key="1">
    <citation type="submission" date="2021-05" db="EMBL/GenBank/DDBJ databases">
        <title>Molecular characterization for Shewanella algae harboring chromosomal blaOXA-55-like strains isolated from clinical and environment sample.</title>
        <authorList>
            <person name="Ohama Y."/>
            <person name="Aoki K."/>
            <person name="Harada S."/>
            <person name="Moriya K."/>
            <person name="Ishii Y."/>
            <person name="Tateda K."/>
        </authorList>
    </citation>
    <scope>NUCLEOTIDE SEQUENCE [LARGE SCALE GENOMIC DNA]</scope>
    <source>
        <strain evidence="11 12">LMG 23746</strain>
    </source>
</reference>
<name>A0ABQ4P204_9GAMM</name>
<sequence>MALAKSSVVKSLAIICVFLGWTAGALWLGWQGPELTKPYLQPEEEPVKVAKYYPLEKFIMSIPGDKYPHYMLLEMTVKSHNPLLESVLLEADPVIRNSLMKMFSRKTFQELNDRDQLESLQSEALVMIVKVLSENDFQSDIDEVLFTRMVLQ</sequence>
<dbReference type="InterPro" id="IPR005503">
    <property type="entry name" value="FliL"/>
</dbReference>
<dbReference type="RefSeq" id="WP_119979245.1">
    <property type="nucleotide sequence ID" value="NZ_BPFB01000001.1"/>
</dbReference>
<feature type="transmembrane region" description="Helical" evidence="10">
    <location>
        <begin position="12"/>
        <end position="30"/>
    </location>
</feature>
<evidence type="ECO:0000256" key="2">
    <source>
        <dbReference type="ARBA" id="ARBA00004162"/>
    </source>
</evidence>
<evidence type="ECO:0000256" key="1">
    <source>
        <dbReference type="ARBA" id="ARBA00002254"/>
    </source>
</evidence>
<evidence type="ECO:0000256" key="3">
    <source>
        <dbReference type="ARBA" id="ARBA00008281"/>
    </source>
</evidence>
<keyword evidence="7 10" id="KW-0283">Flagellar rotation</keyword>
<evidence type="ECO:0000256" key="5">
    <source>
        <dbReference type="ARBA" id="ARBA00022500"/>
    </source>
</evidence>
<accession>A0ABQ4P204</accession>
<dbReference type="Proteomes" id="UP000761574">
    <property type="component" value="Unassembled WGS sequence"/>
</dbReference>
<comment type="subcellular location">
    <subcellularLocation>
        <location evidence="10">Cell inner membrane</location>
    </subcellularLocation>
    <subcellularLocation>
        <location evidence="2">Cell membrane</location>
        <topology evidence="2">Single-pass membrane protein</topology>
    </subcellularLocation>
</comment>
<keyword evidence="5 10" id="KW-0145">Chemotaxis</keyword>
<keyword evidence="6 10" id="KW-0812">Transmembrane</keyword>
<dbReference type="PANTHER" id="PTHR35091">
    <property type="entry name" value="FLAGELLAR PROTEIN FLIL"/>
    <property type="match status" value="1"/>
</dbReference>
<keyword evidence="12" id="KW-1185">Reference proteome</keyword>
<protein>
    <recommendedName>
        <fullName evidence="10">Flagellar protein FliL</fullName>
    </recommendedName>
</protein>
<evidence type="ECO:0000256" key="4">
    <source>
        <dbReference type="ARBA" id="ARBA00022475"/>
    </source>
</evidence>
<comment type="function">
    <text evidence="1 10">Controls the rotational direction of flagella during chemotaxis.</text>
</comment>
<organism evidence="11 12">
    <name type="scientific">Shewanella algidipiscicola</name>
    <dbReference type="NCBI Taxonomy" id="614070"/>
    <lineage>
        <taxon>Bacteria</taxon>
        <taxon>Pseudomonadati</taxon>
        <taxon>Pseudomonadota</taxon>
        <taxon>Gammaproteobacteria</taxon>
        <taxon>Alteromonadales</taxon>
        <taxon>Shewanellaceae</taxon>
        <taxon>Shewanella</taxon>
    </lineage>
</organism>